<dbReference type="GO" id="GO:0006412">
    <property type="term" value="P:translation"/>
    <property type="evidence" value="ECO:0007669"/>
    <property type="project" value="InterPro"/>
</dbReference>
<organism evidence="6 7">
    <name type="scientific">Elsinoe ampelina</name>
    <dbReference type="NCBI Taxonomy" id="302913"/>
    <lineage>
        <taxon>Eukaryota</taxon>
        <taxon>Fungi</taxon>
        <taxon>Dikarya</taxon>
        <taxon>Ascomycota</taxon>
        <taxon>Pezizomycotina</taxon>
        <taxon>Dothideomycetes</taxon>
        <taxon>Dothideomycetidae</taxon>
        <taxon>Myriangiales</taxon>
        <taxon>Elsinoaceae</taxon>
        <taxon>Elsinoe</taxon>
    </lineage>
</organism>
<evidence type="ECO:0000256" key="1">
    <source>
        <dbReference type="ARBA" id="ARBA00006509"/>
    </source>
</evidence>
<reference evidence="7" key="1">
    <citation type="journal article" date="2020" name="Stud. Mycol.">
        <title>101 Dothideomycetes genomes: A test case for predicting lifestyles and emergence of pathogens.</title>
        <authorList>
            <person name="Haridas S."/>
            <person name="Albert R."/>
            <person name="Binder M."/>
            <person name="Bloem J."/>
            <person name="LaButti K."/>
            <person name="Salamov A."/>
            <person name="Andreopoulos B."/>
            <person name="Baker S."/>
            <person name="Barry K."/>
            <person name="Bills G."/>
            <person name="Bluhm B."/>
            <person name="Cannon C."/>
            <person name="Castanera R."/>
            <person name="Culley D."/>
            <person name="Daum C."/>
            <person name="Ezra D."/>
            <person name="Gonzalez J."/>
            <person name="Henrissat B."/>
            <person name="Kuo A."/>
            <person name="Liang C."/>
            <person name="Lipzen A."/>
            <person name="Lutzoni F."/>
            <person name="Magnuson J."/>
            <person name="Mondo S."/>
            <person name="Nolan M."/>
            <person name="Ohm R."/>
            <person name="Pangilinan J."/>
            <person name="Park H.-J."/>
            <person name="Ramirez L."/>
            <person name="Alfaro M."/>
            <person name="Sun H."/>
            <person name="Tritt A."/>
            <person name="Yoshinaga Y."/>
            <person name="Zwiers L.-H."/>
            <person name="Turgeon B."/>
            <person name="Goodwin S."/>
            <person name="Spatafora J."/>
            <person name="Crous P."/>
            <person name="Grigoriev I."/>
        </authorList>
    </citation>
    <scope>NUCLEOTIDE SEQUENCE [LARGE SCALE GENOMIC DNA]</scope>
    <source>
        <strain evidence="7">CECT 20119</strain>
    </source>
</reference>
<evidence type="ECO:0000313" key="7">
    <source>
        <dbReference type="Proteomes" id="UP000799538"/>
    </source>
</evidence>
<dbReference type="EMBL" id="ML992509">
    <property type="protein sequence ID" value="KAF2222132.1"/>
    <property type="molecule type" value="Genomic_DNA"/>
</dbReference>
<dbReference type="OrthoDB" id="9616667at2759"/>
<protein>
    <recommendedName>
        <fullName evidence="4">60S ribosomal protein L36</fullName>
    </recommendedName>
</protein>
<feature type="compositionally biased region" description="Basic residues" evidence="5">
    <location>
        <begin position="26"/>
        <end position="37"/>
    </location>
</feature>
<dbReference type="FunFam" id="1.10.10.1760:FF:000003">
    <property type="entry name" value="60S ribosomal protein L36"/>
    <property type="match status" value="1"/>
</dbReference>
<dbReference type="Gene3D" id="1.10.10.1760">
    <property type="entry name" value="60S ribosomal protein L36"/>
    <property type="match status" value="1"/>
</dbReference>
<dbReference type="PROSITE" id="PS01190">
    <property type="entry name" value="RIBOSOMAL_L36E"/>
    <property type="match status" value="1"/>
</dbReference>
<dbReference type="GO" id="GO:0005840">
    <property type="term" value="C:ribosome"/>
    <property type="evidence" value="ECO:0007669"/>
    <property type="project" value="UniProtKB-KW"/>
</dbReference>
<feature type="region of interest" description="Disordered" evidence="5">
    <location>
        <begin position="1"/>
        <end position="37"/>
    </location>
</feature>
<gene>
    <name evidence="6" type="ORF">BDZ85DRAFT_200382</name>
</gene>
<dbReference type="GO" id="GO:1990904">
    <property type="term" value="C:ribonucleoprotein complex"/>
    <property type="evidence" value="ECO:0007669"/>
    <property type="project" value="UniProtKB-KW"/>
</dbReference>
<dbReference type="Proteomes" id="UP000799538">
    <property type="component" value="Unassembled WGS sequence"/>
</dbReference>
<keyword evidence="7" id="KW-1185">Reference proteome</keyword>
<proteinExistence type="inferred from homology"/>
<dbReference type="AlphaFoldDB" id="A0A6A6G8T6"/>
<dbReference type="InterPro" id="IPR038097">
    <property type="entry name" value="Ribosomal_eL36_sf"/>
</dbReference>
<dbReference type="PANTHER" id="PTHR10114">
    <property type="entry name" value="60S RIBOSOMAL PROTEIN L36"/>
    <property type="match status" value="1"/>
</dbReference>
<evidence type="ECO:0000313" key="6">
    <source>
        <dbReference type="EMBL" id="KAF2222132.1"/>
    </source>
</evidence>
<sequence length="106" mass="11995">MPKEVKQRSGIAVGANAGHKVTPRQVKPRVSRTKGHLSKRTAFVRDIVKEVAGLAPYERRIIELLRNSKDKRARKLAKKRLGTFGRAKRKVDDMTKVITESRRAGH</sequence>
<keyword evidence="2 4" id="KW-0689">Ribosomal protein</keyword>
<name>A0A6A6G8T6_9PEZI</name>
<dbReference type="InterPro" id="IPR000509">
    <property type="entry name" value="Ribosomal_eL36"/>
</dbReference>
<keyword evidence="3 4" id="KW-0687">Ribonucleoprotein</keyword>
<evidence type="ECO:0000256" key="3">
    <source>
        <dbReference type="ARBA" id="ARBA00023274"/>
    </source>
</evidence>
<comment type="similarity">
    <text evidence="1 4">Belongs to the eukaryotic ribosomal protein eL36 family.</text>
</comment>
<accession>A0A6A6G8T6</accession>
<dbReference type="Pfam" id="PF01158">
    <property type="entry name" value="Ribosomal_L36e"/>
    <property type="match status" value="1"/>
</dbReference>
<evidence type="ECO:0000256" key="5">
    <source>
        <dbReference type="SAM" id="MobiDB-lite"/>
    </source>
</evidence>
<dbReference type="GO" id="GO:0003735">
    <property type="term" value="F:structural constituent of ribosome"/>
    <property type="evidence" value="ECO:0007669"/>
    <property type="project" value="InterPro"/>
</dbReference>
<evidence type="ECO:0000256" key="2">
    <source>
        <dbReference type="ARBA" id="ARBA00022980"/>
    </source>
</evidence>
<evidence type="ECO:0000256" key="4">
    <source>
        <dbReference type="RuleBase" id="RU000665"/>
    </source>
</evidence>